<keyword evidence="3" id="KW-1185">Reference proteome</keyword>
<protein>
    <submittedName>
        <fullName evidence="2">DUF4811 domain-containing protein</fullName>
    </submittedName>
</protein>
<dbReference type="Pfam" id="PF16069">
    <property type="entry name" value="DUF4811"/>
    <property type="match status" value="1"/>
</dbReference>
<evidence type="ECO:0000313" key="2">
    <source>
        <dbReference type="EMBL" id="MFD1671508.1"/>
    </source>
</evidence>
<comment type="caution">
    <text evidence="2">The sequence shown here is derived from an EMBL/GenBank/DDBJ whole genome shotgun (WGS) entry which is preliminary data.</text>
</comment>
<dbReference type="RefSeq" id="WP_164507080.1">
    <property type="nucleotide sequence ID" value="NZ_JBHTOP010000011.1"/>
</dbReference>
<dbReference type="InterPro" id="IPR032083">
    <property type="entry name" value="DUF4811"/>
</dbReference>
<organism evidence="2 3">
    <name type="scientific">Agrilactobacillus yilanensis</name>
    <dbReference type="NCBI Taxonomy" id="2485997"/>
    <lineage>
        <taxon>Bacteria</taxon>
        <taxon>Bacillati</taxon>
        <taxon>Bacillota</taxon>
        <taxon>Bacilli</taxon>
        <taxon>Lactobacillales</taxon>
        <taxon>Lactobacillaceae</taxon>
        <taxon>Agrilactobacillus</taxon>
    </lineage>
</organism>
<name>A0ABW4J790_9LACO</name>
<proteinExistence type="predicted"/>
<dbReference type="Proteomes" id="UP001597267">
    <property type="component" value="Unassembled WGS sequence"/>
</dbReference>
<accession>A0ABW4J790</accession>
<feature type="transmembrane region" description="Helical" evidence="1">
    <location>
        <begin position="29"/>
        <end position="46"/>
    </location>
</feature>
<gene>
    <name evidence="2" type="ORF">ACFQ5M_05320</name>
</gene>
<dbReference type="EMBL" id="JBHTOP010000011">
    <property type="protein sequence ID" value="MFD1671508.1"/>
    <property type="molecule type" value="Genomic_DNA"/>
</dbReference>
<evidence type="ECO:0000313" key="3">
    <source>
        <dbReference type="Proteomes" id="UP001597267"/>
    </source>
</evidence>
<reference evidence="3" key="1">
    <citation type="journal article" date="2019" name="Int. J. Syst. Evol. Microbiol.">
        <title>The Global Catalogue of Microorganisms (GCM) 10K type strain sequencing project: providing services to taxonomists for standard genome sequencing and annotation.</title>
        <authorList>
            <consortium name="The Broad Institute Genomics Platform"/>
            <consortium name="The Broad Institute Genome Sequencing Center for Infectious Disease"/>
            <person name="Wu L."/>
            <person name="Ma J."/>
        </authorList>
    </citation>
    <scope>NUCLEOTIDE SEQUENCE [LARGE SCALE GENOMIC DNA]</scope>
    <source>
        <strain evidence="3">CCM 8896</strain>
    </source>
</reference>
<sequence>MILIILFIGLIAFIVGLLFLDTPKSQWTVGGLGLLVLSTAALLMIGNDNWHWGMHQTTTTTTTKITSVSGQTQLPLLVYQPLKKSTTERVYIYQNRTSQKRQLTQANLKTTNKVLYQSTATQAKLVTTTKKWRYNQGLWRWLFENTGKHHELIARTNTFILPTTWTTLSYAQSQWLKTQVTSALKDQATTTLTAQQQAAALATLVAKAKAVKSD</sequence>
<keyword evidence="1" id="KW-1133">Transmembrane helix</keyword>
<keyword evidence="1" id="KW-0812">Transmembrane</keyword>
<evidence type="ECO:0000256" key="1">
    <source>
        <dbReference type="SAM" id="Phobius"/>
    </source>
</evidence>
<keyword evidence="1" id="KW-0472">Membrane</keyword>